<dbReference type="Proteomes" id="UP000243459">
    <property type="component" value="Chromosome 5"/>
</dbReference>
<name>A0A5P1ETB1_ASPOF</name>
<dbReference type="Pfam" id="PF07795">
    <property type="entry name" value="DUF1635"/>
    <property type="match status" value="1"/>
</dbReference>
<proteinExistence type="predicted"/>
<dbReference type="InterPro" id="IPR012862">
    <property type="entry name" value="DUF1635"/>
</dbReference>
<evidence type="ECO:0000313" key="2">
    <source>
        <dbReference type="EMBL" id="ONK67781.1"/>
    </source>
</evidence>
<evidence type="ECO:0000313" key="3">
    <source>
        <dbReference type="Proteomes" id="UP000243459"/>
    </source>
</evidence>
<dbReference type="Gramene" id="ONK67781">
    <property type="protein sequence ID" value="ONK67781"/>
    <property type="gene ID" value="A4U43_C05F3710"/>
</dbReference>
<feature type="region of interest" description="Disordered" evidence="1">
    <location>
        <begin position="1"/>
        <end position="31"/>
    </location>
</feature>
<evidence type="ECO:0000256" key="1">
    <source>
        <dbReference type="SAM" id="MobiDB-lite"/>
    </source>
</evidence>
<accession>A0A5P1ETB1</accession>
<sequence length="131" mass="14826">MNHDVPPHPRRRLLRSNPSEEKLPDRDHVPSADLADLVGGCDRRWVVHLLLEPFDDGFGLWGMHSEMSHIDPALTRFNQIVSERALPEKGKLLDAVMRVGPMLQSFMIAGPLPQWKNPSLLQQNKILPVSV</sequence>
<protein>
    <submittedName>
        <fullName evidence="2">Uncharacterized protein</fullName>
    </submittedName>
</protein>
<feature type="compositionally biased region" description="Basic and acidic residues" evidence="1">
    <location>
        <begin position="18"/>
        <end position="30"/>
    </location>
</feature>
<reference evidence="3" key="1">
    <citation type="journal article" date="2017" name="Nat. Commun.">
        <title>The asparagus genome sheds light on the origin and evolution of a young Y chromosome.</title>
        <authorList>
            <person name="Harkess A."/>
            <person name="Zhou J."/>
            <person name="Xu C."/>
            <person name="Bowers J.E."/>
            <person name="Van der Hulst R."/>
            <person name="Ayyampalayam S."/>
            <person name="Mercati F."/>
            <person name="Riccardi P."/>
            <person name="McKain M.R."/>
            <person name="Kakrana A."/>
            <person name="Tang H."/>
            <person name="Ray J."/>
            <person name="Groenendijk J."/>
            <person name="Arikit S."/>
            <person name="Mathioni S.M."/>
            <person name="Nakano M."/>
            <person name="Shan H."/>
            <person name="Telgmann-Rauber A."/>
            <person name="Kanno A."/>
            <person name="Yue Z."/>
            <person name="Chen H."/>
            <person name="Li W."/>
            <person name="Chen Y."/>
            <person name="Xu X."/>
            <person name="Zhang Y."/>
            <person name="Luo S."/>
            <person name="Chen H."/>
            <person name="Gao J."/>
            <person name="Mao Z."/>
            <person name="Pires J.C."/>
            <person name="Luo M."/>
            <person name="Kudrna D."/>
            <person name="Wing R.A."/>
            <person name="Meyers B.C."/>
            <person name="Yi K."/>
            <person name="Kong H."/>
            <person name="Lavrijsen P."/>
            <person name="Sunseri F."/>
            <person name="Falavigna A."/>
            <person name="Ye Y."/>
            <person name="Leebens-Mack J.H."/>
            <person name="Chen G."/>
        </authorList>
    </citation>
    <scope>NUCLEOTIDE SEQUENCE [LARGE SCALE GENOMIC DNA]</scope>
    <source>
        <strain evidence="3">cv. DH0086</strain>
    </source>
</reference>
<organism evidence="2 3">
    <name type="scientific">Asparagus officinalis</name>
    <name type="common">Garden asparagus</name>
    <dbReference type="NCBI Taxonomy" id="4686"/>
    <lineage>
        <taxon>Eukaryota</taxon>
        <taxon>Viridiplantae</taxon>
        <taxon>Streptophyta</taxon>
        <taxon>Embryophyta</taxon>
        <taxon>Tracheophyta</taxon>
        <taxon>Spermatophyta</taxon>
        <taxon>Magnoliopsida</taxon>
        <taxon>Liliopsida</taxon>
        <taxon>Asparagales</taxon>
        <taxon>Asparagaceae</taxon>
        <taxon>Asparagoideae</taxon>
        <taxon>Asparagus</taxon>
    </lineage>
</organism>
<dbReference type="PANTHER" id="PTHR33431">
    <property type="entry name" value="ENABLED-LIKE PROTEIN (DUF1635)"/>
    <property type="match status" value="1"/>
</dbReference>
<dbReference type="EMBL" id="CM007385">
    <property type="protein sequence ID" value="ONK67781.1"/>
    <property type="molecule type" value="Genomic_DNA"/>
</dbReference>
<gene>
    <name evidence="2" type="ORF">A4U43_C05F3710</name>
</gene>
<dbReference type="AlphaFoldDB" id="A0A5P1ETB1"/>
<dbReference type="PANTHER" id="PTHR33431:SF12">
    <property type="entry name" value="HIGH MOBILITY GROUP BOX PROTEIN, PUTATIVE (DUF1635)-RELATED"/>
    <property type="match status" value="1"/>
</dbReference>
<keyword evidence="3" id="KW-1185">Reference proteome</keyword>